<evidence type="ECO:0000313" key="1">
    <source>
        <dbReference type="EMBL" id="KUJ17922.1"/>
    </source>
</evidence>
<sequence>MKGKRVGFSFYSFCRCRMRVRSRLTFLGSISLLDGFPEHEPPPPPQSLPARVTLHYFVHYICIAEQGSASGSTSALPCRHPLFGLFRFFSCCSLFAAVDEEEREMRCAAIMRRDGDASSFLASQHYLLAVYGMLGGGTGLATRFNEGGKGTMADGVYAHLTSLSHLELLPSSASSQRLAAANLNCTERCCTYIHK</sequence>
<keyword evidence="2" id="KW-1185">Reference proteome</keyword>
<dbReference type="RefSeq" id="XP_018072277.1">
    <property type="nucleotide sequence ID" value="XM_018206673.1"/>
</dbReference>
<dbReference type="InParanoid" id="A0A194XDU9"/>
<dbReference type="Proteomes" id="UP000070700">
    <property type="component" value="Unassembled WGS sequence"/>
</dbReference>
<dbReference type="GeneID" id="28816399"/>
<proteinExistence type="predicted"/>
<gene>
    <name evidence="1" type="ORF">LY89DRAFT_31592</name>
</gene>
<dbReference type="AlphaFoldDB" id="A0A194XDU9"/>
<organism evidence="1 2">
    <name type="scientific">Mollisia scopiformis</name>
    <name type="common">Conifer needle endophyte fungus</name>
    <name type="synonym">Phialocephala scopiformis</name>
    <dbReference type="NCBI Taxonomy" id="149040"/>
    <lineage>
        <taxon>Eukaryota</taxon>
        <taxon>Fungi</taxon>
        <taxon>Dikarya</taxon>
        <taxon>Ascomycota</taxon>
        <taxon>Pezizomycotina</taxon>
        <taxon>Leotiomycetes</taxon>
        <taxon>Helotiales</taxon>
        <taxon>Mollisiaceae</taxon>
        <taxon>Mollisia</taxon>
    </lineage>
</organism>
<protein>
    <submittedName>
        <fullName evidence="1">Uncharacterized protein</fullName>
    </submittedName>
</protein>
<name>A0A194XDU9_MOLSC</name>
<accession>A0A194XDU9</accession>
<evidence type="ECO:0000313" key="2">
    <source>
        <dbReference type="Proteomes" id="UP000070700"/>
    </source>
</evidence>
<dbReference type="EMBL" id="KQ947413">
    <property type="protein sequence ID" value="KUJ17922.1"/>
    <property type="molecule type" value="Genomic_DNA"/>
</dbReference>
<dbReference type="KEGG" id="psco:LY89DRAFT_31592"/>
<reference evidence="1 2" key="1">
    <citation type="submission" date="2015-10" db="EMBL/GenBank/DDBJ databases">
        <title>Full genome of DAOMC 229536 Phialocephala scopiformis, a fungal endophyte of spruce producing the potent anti-insectan compound rugulosin.</title>
        <authorList>
            <consortium name="DOE Joint Genome Institute"/>
            <person name="Walker A.K."/>
            <person name="Frasz S.L."/>
            <person name="Seifert K.A."/>
            <person name="Miller J.D."/>
            <person name="Mondo S.J."/>
            <person name="Labutti K."/>
            <person name="Lipzen A."/>
            <person name="Dockter R."/>
            <person name="Kennedy M."/>
            <person name="Grigoriev I.V."/>
            <person name="Spatafora J.W."/>
        </authorList>
    </citation>
    <scope>NUCLEOTIDE SEQUENCE [LARGE SCALE GENOMIC DNA]</scope>
    <source>
        <strain evidence="1 2">CBS 120377</strain>
    </source>
</reference>